<evidence type="ECO:0000256" key="1">
    <source>
        <dbReference type="SAM" id="Phobius"/>
    </source>
</evidence>
<keyword evidence="3" id="KW-1185">Reference proteome</keyword>
<sequence>MPTRSKFGAQNYFVVGIKIPVTGRKTKPLPASSSSGRFWGRRCLMVVMRKGHIRAQDRPYSCFFLSFLALLILSITAAHGVRRSLAEVEN</sequence>
<feature type="transmembrane region" description="Helical" evidence="1">
    <location>
        <begin position="60"/>
        <end position="81"/>
    </location>
</feature>
<dbReference type="AlphaFoldDB" id="A0A098S6T5"/>
<organism evidence="2 3">
    <name type="scientific">Phaeodactylibacter xiamenensis</name>
    <dbReference type="NCBI Taxonomy" id="1524460"/>
    <lineage>
        <taxon>Bacteria</taxon>
        <taxon>Pseudomonadati</taxon>
        <taxon>Bacteroidota</taxon>
        <taxon>Saprospiria</taxon>
        <taxon>Saprospirales</taxon>
        <taxon>Haliscomenobacteraceae</taxon>
        <taxon>Phaeodactylibacter</taxon>
    </lineage>
</organism>
<proteinExistence type="predicted"/>
<reference evidence="2 3" key="1">
    <citation type="journal article" date="2014" name="Int. J. Syst. Evol. Microbiol.">
        <title>Phaeodactylibacter xiamenensis gen. nov., sp. nov., a member of the family Saprospiraceae isolated from the marine alga Phaeodactylum tricornutum.</title>
        <authorList>
            <person name="Chen Z.Jr."/>
            <person name="Lei X."/>
            <person name="Lai Q."/>
            <person name="Li Y."/>
            <person name="Zhang B."/>
            <person name="Zhang J."/>
            <person name="Zhang H."/>
            <person name="Yang L."/>
            <person name="Zheng W."/>
            <person name="Tian Y."/>
            <person name="Yu Z."/>
            <person name="Xu H.Jr."/>
            <person name="Zheng T."/>
        </authorList>
    </citation>
    <scope>NUCLEOTIDE SEQUENCE [LARGE SCALE GENOMIC DNA]</scope>
    <source>
        <strain evidence="2 3">KD52</strain>
    </source>
</reference>
<name>A0A098S6T5_9BACT</name>
<accession>A0A098S6T5</accession>
<evidence type="ECO:0000313" key="3">
    <source>
        <dbReference type="Proteomes" id="UP000029736"/>
    </source>
</evidence>
<dbReference type="Proteomes" id="UP000029736">
    <property type="component" value="Unassembled WGS sequence"/>
</dbReference>
<comment type="caution">
    <text evidence="2">The sequence shown here is derived from an EMBL/GenBank/DDBJ whole genome shotgun (WGS) entry which is preliminary data.</text>
</comment>
<keyword evidence="1" id="KW-0812">Transmembrane</keyword>
<dbReference type="EMBL" id="JPOS01000030">
    <property type="protein sequence ID" value="KGE87805.1"/>
    <property type="molecule type" value="Genomic_DNA"/>
</dbReference>
<keyword evidence="1" id="KW-0472">Membrane</keyword>
<keyword evidence="1" id="KW-1133">Transmembrane helix</keyword>
<evidence type="ECO:0000313" key="2">
    <source>
        <dbReference type="EMBL" id="KGE87805.1"/>
    </source>
</evidence>
<evidence type="ECO:0008006" key="4">
    <source>
        <dbReference type="Google" id="ProtNLM"/>
    </source>
</evidence>
<protein>
    <recommendedName>
        <fullName evidence="4">Transmembrane protein</fullName>
    </recommendedName>
</protein>
<gene>
    <name evidence="2" type="ORF">IX84_12940</name>
</gene>